<dbReference type="RefSeq" id="XP_024502073.1">
    <property type="nucleotide sequence ID" value="XM_024648057.1"/>
</dbReference>
<evidence type="ECO:0000313" key="2">
    <source>
        <dbReference type="EMBL" id="CEF62871.1"/>
    </source>
</evidence>
<dbReference type="GeneID" id="36375236"/>
<evidence type="ECO:0000313" key="4">
    <source>
        <dbReference type="WBParaSite" id="SRAE_1000113800.1"/>
    </source>
</evidence>
<dbReference type="CTD" id="36375236"/>
<evidence type="ECO:0000313" key="3">
    <source>
        <dbReference type="Proteomes" id="UP000035682"/>
    </source>
</evidence>
<dbReference type="PANTHER" id="PTHR11909">
    <property type="entry name" value="CASEIN KINASE-RELATED"/>
    <property type="match status" value="1"/>
</dbReference>
<dbReference type="WBParaSite" id="SRAE_1000113800.1">
    <property type="protein sequence ID" value="SRAE_1000113800.1"/>
    <property type="gene ID" value="WBGene00257741"/>
</dbReference>
<dbReference type="AlphaFoldDB" id="A0A090KZL6"/>
<dbReference type="SUPFAM" id="SSF56112">
    <property type="entry name" value="Protein kinase-like (PK-like)"/>
    <property type="match status" value="1"/>
</dbReference>
<dbReference type="STRING" id="34506.A0A090KZL6"/>
<dbReference type="OrthoDB" id="5979581at2759"/>
<feature type="domain" description="Protein kinase" evidence="1">
    <location>
        <begin position="176"/>
        <end position="441"/>
    </location>
</feature>
<evidence type="ECO:0000313" key="5">
    <source>
        <dbReference type="WormBase" id="SRAE_1000113800"/>
    </source>
</evidence>
<dbReference type="GO" id="GO:0004672">
    <property type="term" value="F:protein kinase activity"/>
    <property type="evidence" value="ECO:0007669"/>
    <property type="project" value="InterPro"/>
</dbReference>
<dbReference type="Gene3D" id="1.10.510.10">
    <property type="entry name" value="Transferase(Phosphotransferase) domain 1"/>
    <property type="match status" value="1"/>
</dbReference>
<organism evidence="2">
    <name type="scientific">Strongyloides ratti</name>
    <name type="common">Parasitic roundworm</name>
    <dbReference type="NCBI Taxonomy" id="34506"/>
    <lineage>
        <taxon>Eukaryota</taxon>
        <taxon>Metazoa</taxon>
        <taxon>Ecdysozoa</taxon>
        <taxon>Nematoda</taxon>
        <taxon>Chromadorea</taxon>
        <taxon>Rhabditida</taxon>
        <taxon>Tylenchina</taxon>
        <taxon>Panagrolaimomorpha</taxon>
        <taxon>Strongyloidoidea</taxon>
        <taxon>Strongyloididae</taxon>
        <taxon>Strongyloides</taxon>
    </lineage>
</organism>
<protein>
    <submittedName>
        <fullName evidence="2 4">Asator</fullName>
    </submittedName>
</protein>
<dbReference type="GO" id="GO:0005524">
    <property type="term" value="F:ATP binding"/>
    <property type="evidence" value="ECO:0007669"/>
    <property type="project" value="InterPro"/>
</dbReference>
<dbReference type="SMART" id="SM00220">
    <property type="entry name" value="S_TKc"/>
    <property type="match status" value="1"/>
</dbReference>
<evidence type="ECO:0000259" key="1">
    <source>
        <dbReference type="PROSITE" id="PS50011"/>
    </source>
</evidence>
<accession>A0A090KZL6</accession>
<reference evidence="2 3" key="1">
    <citation type="submission" date="2014-09" db="EMBL/GenBank/DDBJ databases">
        <authorList>
            <person name="Martin A.A."/>
        </authorList>
    </citation>
    <scope>NUCLEOTIDE SEQUENCE</scope>
    <source>
        <strain evidence="3">ED321</strain>
        <strain evidence="2">ED321 Heterogonic</strain>
    </source>
</reference>
<dbReference type="WormBase" id="SRAE_1000113800">
    <property type="protein sequence ID" value="SRP06911"/>
    <property type="gene ID" value="WBGene00257741"/>
</dbReference>
<dbReference type="InterPro" id="IPR000719">
    <property type="entry name" value="Prot_kinase_dom"/>
</dbReference>
<dbReference type="PROSITE" id="PS50011">
    <property type="entry name" value="PROTEIN_KINASE_DOM"/>
    <property type="match status" value="1"/>
</dbReference>
<dbReference type="Proteomes" id="UP000035682">
    <property type="component" value="Unplaced"/>
</dbReference>
<dbReference type="Pfam" id="PF00069">
    <property type="entry name" value="Pkinase"/>
    <property type="match status" value="1"/>
</dbReference>
<keyword evidence="3" id="KW-1185">Reference proteome</keyword>
<proteinExistence type="predicted"/>
<reference evidence="4" key="2">
    <citation type="submission" date="2020-12" db="UniProtKB">
        <authorList>
            <consortium name="WormBaseParasite"/>
        </authorList>
    </citation>
    <scope>IDENTIFICATION</scope>
</reference>
<dbReference type="InterPro" id="IPR050235">
    <property type="entry name" value="CK1_Ser-Thr_kinase"/>
</dbReference>
<sequence>MVDKDNVVSYVEKTKNGFPVNATQRSFIEQDNDNFKLKKTTFELISETRSIQSYKQPTVNAKSPLIPSNTITISPNDKKSCEHNLIQKNDKKNCISINDKENKLCSQNNKDNQTNFINTKNIDIHVSEDKIKKDRNSTINGVEKIKVKKKLDANKPKAAVKGPFELDKETLINGRFVIKEKIGSGGCGAVYKCFDNIKKNYVALKAEKNIDDKGCVLKFEVKVLKHLDGKNNIVQLVSYGKKESFSWIVLTLLGHNLYDLRKACDSFSYSTIARIGIQILYALKEVHEAGFIHRDVKPQNMAIGGVVTTIKIIHLLDFGLSRGYTIINNQVTVIREKRNNVLFRGTSRYCSINAQKNMEQGRNDDLWSLLYVLSEFIQPLPWSKFGRNKLRILQAKENISTKELFPNFPQIEIISDYLDTLNYYSRPKYGIIFNVLKNMLLSKGGYMSDLYDWEIEGVVKLPKEFLKEIDIVRNELESKNKTPLVSHISKDAQKSKVSMESKISNKNNSIYKMLNNLNEFYIYEKFATSKTRF</sequence>
<dbReference type="InterPro" id="IPR011009">
    <property type="entry name" value="Kinase-like_dom_sf"/>
</dbReference>
<dbReference type="OMA" id="NIQQSHY"/>
<gene>
    <name evidence="2 4 5" type="ORF">SRAE_1000113800</name>
</gene>
<name>A0A090KZL6_STRRB</name>
<dbReference type="EMBL" id="LN609528">
    <property type="protein sequence ID" value="CEF62871.1"/>
    <property type="molecule type" value="Genomic_DNA"/>
</dbReference>